<name>A0A2T0Q1Z1_9ACTN</name>
<dbReference type="RefSeq" id="WP_106247330.1">
    <property type="nucleotide sequence ID" value="NZ_PVZC01000005.1"/>
</dbReference>
<reference evidence="1 2" key="1">
    <citation type="submission" date="2018-03" db="EMBL/GenBank/DDBJ databases">
        <title>Genomic Encyclopedia of Archaeal and Bacterial Type Strains, Phase II (KMG-II): from individual species to whole genera.</title>
        <authorList>
            <person name="Goeker M."/>
        </authorList>
    </citation>
    <scope>NUCLEOTIDE SEQUENCE [LARGE SCALE GENOMIC DNA]</scope>
    <source>
        <strain evidence="1 2">DSM 45601</strain>
    </source>
</reference>
<dbReference type="AlphaFoldDB" id="A0A2T0Q1Z1"/>
<gene>
    <name evidence="1" type="ORF">CLV72_10580</name>
</gene>
<accession>A0A2T0Q1Z1</accession>
<protein>
    <submittedName>
        <fullName evidence="1">Uncharacterized protein</fullName>
    </submittedName>
</protein>
<dbReference type="Proteomes" id="UP000237846">
    <property type="component" value="Unassembled WGS sequence"/>
</dbReference>
<evidence type="ECO:0000313" key="2">
    <source>
        <dbReference type="Proteomes" id="UP000237846"/>
    </source>
</evidence>
<dbReference type="EMBL" id="PVZC01000005">
    <property type="protein sequence ID" value="PRX97730.1"/>
    <property type="molecule type" value="Genomic_DNA"/>
</dbReference>
<organism evidence="1 2">
    <name type="scientific">Allonocardiopsis opalescens</name>
    <dbReference type="NCBI Taxonomy" id="1144618"/>
    <lineage>
        <taxon>Bacteria</taxon>
        <taxon>Bacillati</taxon>
        <taxon>Actinomycetota</taxon>
        <taxon>Actinomycetes</taxon>
        <taxon>Streptosporangiales</taxon>
        <taxon>Allonocardiopsis</taxon>
    </lineage>
</organism>
<keyword evidence="2" id="KW-1185">Reference proteome</keyword>
<evidence type="ECO:0000313" key="1">
    <source>
        <dbReference type="EMBL" id="PRX97730.1"/>
    </source>
</evidence>
<comment type="caution">
    <text evidence="1">The sequence shown here is derived from an EMBL/GenBank/DDBJ whole genome shotgun (WGS) entry which is preliminary data.</text>
</comment>
<dbReference type="OrthoDB" id="2989479at2"/>
<sequence>MDDVTLSLTADQALVLSDWLDRAMHTAAFEAAVDDRAVWSPLLSISAALDKRLVMVFDPAYRTRLEQARERLIEELGDFRAG</sequence>
<proteinExistence type="predicted"/>